<keyword evidence="2" id="KW-1185">Reference proteome</keyword>
<reference evidence="2" key="1">
    <citation type="submission" date="2016-08" db="EMBL/GenBank/DDBJ databases">
        <authorList>
            <person name="Varghese N."/>
            <person name="Submissions Spin"/>
        </authorList>
    </citation>
    <scope>NUCLEOTIDE SEQUENCE [LARGE SCALE GENOMIC DNA]</scope>
    <source>
        <strain evidence="2">ERR11</strain>
    </source>
</reference>
<evidence type="ECO:0000313" key="1">
    <source>
        <dbReference type="EMBL" id="SCB51703.1"/>
    </source>
</evidence>
<dbReference type="EMBL" id="FMAI01000016">
    <property type="protein sequence ID" value="SCB51703.1"/>
    <property type="molecule type" value="Genomic_DNA"/>
</dbReference>
<gene>
    <name evidence="1" type="ORF">GA0061098_101632</name>
</gene>
<organism evidence="1 2">
    <name type="scientific">Bradyrhizobium shewense</name>
    <dbReference type="NCBI Taxonomy" id="1761772"/>
    <lineage>
        <taxon>Bacteria</taxon>
        <taxon>Pseudomonadati</taxon>
        <taxon>Pseudomonadota</taxon>
        <taxon>Alphaproteobacteria</taxon>
        <taxon>Hyphomicrobiales</taxon>
        <taxon>Nitrobacteraceae</taxon>
        <taxon>Bradyrhizobium</taxon>
    </lineage>
</organism>
<accession>A0A1C3XHH9</accession>
<protein>
    <submittedName>
        <fullName evidence="1">Uncharacterized protein</fullName>
    </submittedName>
</protein>
<evidence type="ECO:0000313" key="2">
    <source>
        <dbReference type="Proteomes" id="UP000199184"/>
    </source>
</evidence>
<dbReference type="Proteomes" id="UP000199184">
    <property type="component" value="Unassembled WGS sequence"/>
</dbReference>
<proteinExistence type="predicted"/>
<name>A0A1C3XHH9_9BRAD</name>
<sequence length="138" mass="15729">MDLFRETAPATVRTVLPHAKESFLTIVFIAGNNVTDQTYDPLSLQFDTDGWPLWAESYVPHEEGRLLQYLDEKEKEQDQSWAKRAWLFAVPLPALDDRDCFRKQIVTPFWNALMSLPGGSIFPADSAALKFPLPQPPH</sequence>
<dbReference type="AlphaFoldDB" id="A0A1C3XHH9"/>